<evidence type="ECO:0000313" key="8">
    <source>
        <dbReference type="Proteomes" id="UP000228921"/>
    </source>
</evidence>
<dbReference type="GO" id="GO:0008233">
    <property type="term" value="F:peptidase activity"/>
    <property type="evidence" value="ECO:0007669"/>
    <property type="project" value="UniProtKB-KW"/>
</dbReference>
<name>A0A2M8P1L2_9CHLR</name>
<dbReference type="PANTHER" id="PTHR10188:SF6">
    <property type="entry name" value="N(4)-(BETA-N-ACETYLGLUCOSAMINYL)-L-ASPARAGINASE"/>
    <property type="match status" value="1"/>
</dbReference>
<dbReference type="Gene3D" id="3.60.20.30">
    <property type="entry name" value="(Glycosyl)asparaginase"/>
    <property type="match status" value="1"/>
</dbReference>
<dbReference type="AlphaFoldDB" id="A0A2M8P1L2"/>
<evidence type="ECO:0000256" key="6">
    <source>
        <dbReference type="PIRSR" id="PIRSR600246-3"/>
    </source>
</evidence>
<dbReference type="InterPro" id="IPR029055">
    <property type="entry name" value="Ntn_hydrolases_N"/>
</dbReference>
<reference evidence="7 8" key="1">
    <citation type="submission" date="2017-11" db="EMBL/GenBank/DDBJ databases">
        <title>Evolution of Phototrophy in the Chloroflexi Phylum Driven by Horizontal Gene Transfer.</title>
        <authorList>
            <person name="Ward L.M."/>
            <person name="Hemp J."/>
            <person name="Shih P.M."/>
            <person name="Mcglynn S.E."/>
            <person name="Fischer W."/>
        </authorList>
    </citation>
    <scope>NUCLEOTIDE SEQUENCE [LARGE SCALE GENOMIC DNA]</scope>
    <source>
        <strain evidence="7">CP2_2F</strain>
    </source>
</reference>
<keyword evidence="1" id="KW-0645">Protease</keyword>
<dbReference type="GO" id="GO:0006508">
    <property type="term" value="P:proteolysis"/>
    <property type="evidence" value="ECO:0007669"/>
    <property type="project" value="UniProtKB-KW"/>
</dbReference>
<dbReference type="FunFam" id="3.60.20.30:FF:000001">
    <property type="entry name" value="Isoaspartyl peptidase/L-asparaginase"/>
    <property type="match status" value="1"/>
</dbReference>
<dbReference type="EMBL" id="PGTK01000003">
    <property type="protein sequence ID" value="PJF31430.1"/>
    <property type="molecule type" value="Genomic_DNA"/>
</dbReference>
<dbReference type="GO" id="GO:0016811">
    <property type="term" value="F:hydrolase activity, acting on carbon-nitrogen (but not peptide) bonds, in linear amides"/>
    <property type="evidence" value="ECO:0007669"/>
    <property type="project" value="UniProtKB-ARBA"/>
</dbReference>
<evidence type="ECO:0000256" key="1">
    <source>
        <dbReference type="ARBA" id="ARBA00022670"/>
    </source>
</evidence>
<protein>
    <submittedName>
        <fullName evidence="7">Asparaginase</fullName>
    </submittedName>
</protein>
<feature type="binding site" evidence="5">
    <location>
        <begin position="202"/>
        <end position="205"/>
    </location>
    <ligand>
        <name>substrate</name>
    </ligand>
</feature>
<feature type="site" description="Cleavage; by autolysis" evidence="6">
    <location>
        <begin position="150"/>
        <end position="151"/>
    </location>
</feature>
<evidence type="ECO:0000256" key="5">
    <source>
        <dbReference type="PIRSR" id="PIRSR600246-2"/>
    </source>
</evidence>
<evidence type="ECO:0000256" key="3">
    <source>
        <dbReference type="ARBA" id="ARBA00022813"/>
    </source>
</evidence>
<dbReference type="SUPFAM" id="SSF56235">
    <property type="entry name" value="N-terminal nucleophile aminohydrolases (Ntn hydrolases)"/>
    <property type="match status" value="1"/>
</dbReference>
<comment type="caution">
    <text evidence="7">The sequence shown here is derived from an EMBL/GenBank/DDBJ whole genome shotgun (WGS) entry which is preliminary data.</text>
</comment>
<keyword evidence="3" id="KW-0068">Autocatalytic cleavage</keyword>
<gene>
    <name evidence="7" type="ORF">CUN51_03610</name>
</gene>
<dbReference type="CDD" id="cd04512">
    <property type="entry name" value="Ntn_Asparaginase_2_like"/>
    <property type="match status" value="1"/>
</dbReference>
<dbReference type="Pfam" id="PF01112">
    <property type="entry name" value="Asparaginase_2"/>
    <property type="match status" value="2"/>
</dbReference>
<sequence>MSIQVIVHGGAGLVAGDHHAAVMATCRAAVEAGLERLREGGSALDATEMAVRILEDDPLFNAGYGSVLNRDGQVQMDALIMDGRTFNIGAVGAVSRVKNPISLARRVMEATPHYLLVAEGAERFAAEQGIPLVPPEAMIAPSRVKSSSGDTVGAVALDSAGNLAVAVSTGGVRGKLAGRVGDSPIAGAGGWADNALGAACATGLGEGIMRALLTFRAVSLLESHSAQAAAEAALAVFGEKFRGEGGLIVLDRHGQVGIAHNTPFMPVAWLRGAEIVAQVRQA</sequence>
<dbReference type="Proteomes" id="UP000228921">
    <property type="component" value="Unassembled WGS sequence"/>
</dbReference>
<feature type="binding site" evidence="5">
    <location>
        <begin position="179"/>
        <end position="182"/>
    </location>
    <ligand>
        <name>substrate</name>
    </ligand>
</feature>
<feature type="active site" description="Nucleophile" evidence="4">
    <location>
        <position position="151"/>
    </location>
</feature>
<dbReference type="PANTHER" id="PTHR10188">
    <property type="entry name" value="L-ASPARAGINASE"/>
    <property type="match status" value="1"/>
</dbReference>
<evidence type="ECO:0000256" key="4">
    <source>
        <dbReference type="PIRSR" id="PIRSR600246-1"/>
    </source>
</evidence>
<evidence type="ECO:0000313" key="7">
    <source>
        <dbReference type="EMBL" id="PJF31430.1"/>
    </source>
</evidence>
<dbReference type="InterPro" id="IPR000246">
    <property type="entry name" value="Peptidase_T2"/>
</dbReference>
<evidence type="ECO:0000256" key="2">
    <source>
        <dbReference type="ARBA" id="ARBA00022801"/>
    </source>
</evidence>
<dbReference type="GO" id="GO:0005737">
    <property type="term" value="C:cytoplasm"/>
    <property type="evidence" value="ECO:0007669"/>
    <property type="project" value="TreeGrafter"/>
</dbReference>
<organism evidence="7 8">
    <name type="scientific">Candidatus Thermofonsia Clade 1 bacterium</name>
    <dbReference type="NCBI Taxonomy" id="2364210"/>
    <lineage>
        <taxon>Bacteria</taxon>
        <taxon>Bacillati</taxon>
        <taxon>Chloroflexota</taxon>
        <taxon>Candidatus Thermofontia</taxon>
        <taxon>Candidatus Thermofonsia Clade 1</taxon>
    </lineage>
</organism>
<proteinExistence type="predicted"/>
<accession>A0A2M8P1L2</accession>
<keyword evidence="2" id="KW-0378">Hydrolase</keyword>